<dbReference type="InterPro" id="IPR013766">
    <property type="entry name" value="Thioredoxin_domain"/>
</dbReference>
<dbReference type="SUPFAM" id="SSF52833">
    <property type="entry name" value="Thioredoxin-like"/>
    <property type="match status" value="1"/>
</dbReference>
<dbReference type="EMBL" id="MN739708">
    <property type="protein sequence ID" value="QHT22302.1"/>
    <property type="molecule type" value="Genomic_DNA"/>
</dbReference>
<dbReference type="AlphaFoldDB" id="A0A6C0E0S2"/>
<name>A0A6C0E0S2_9ZZZZ</name>
<sequence length="123" mass="14237">MELKSSDFSFSQDNVYINRNVNNNKPGMLLIMANWCGHCQRFKPTYNEICKQIGKDFICTSIEHAQLEKSSRLTQALNFSGYPTIKFFDKSGRIISEYKSNDRSKVALLAHICDVYHHCVTRH</sequence>
<dbReference type="Gene3D" id="3.40.30.10">
    <property type="entry name" value="Glutaredoxin"/>
    <property type="match status" value="1"/>
</dbReference>
<dbReference type="Pfam" id="PF00085">
    <property type="entry name" value="Thioredoxin"/>
    <property type="match status" value="1"/>
</dbReference>
<accession>A0A6C0E0S2</accession>
<evidence type="ECO:0000313" key="2">
    <source>
        <dbReference type="EMBL" id="QHT22302.1"/>
    </source>
</evidence>
<dbReference type="GO" id="GO:0003756">
    <property type="term" value="F:protein disulfide isomerase activity"/>
    <property type="evidence" value="ECO:0007669"/>
    <property type="project" value="TreeGrafter"/>
</dbReference>
<evidence type="ECO:0000259" key="1">
    <source>
        <dbReference type="PROSITE" id="PS51352"/>
    </source>
</evidence>
<dbReference type="CDD" id="cd02961">
    <property type="entry name" value="PDI_a_family"/>
    <property type="match status" value="1"/>
</dbReference>
<dbReference type="InterPro" id="IPR051063">
    <property type="entry name" value="PDI"/>
</dbReference>
<reference evidence="2" key="1">
    <citation type="journal article" date="2020" name="Nature">
        <title>Giant virus diversity and host interactions through global metagenomics.</title>
        <authorList>
            <person name="Schulz F."/>
            <person name="Roux S."/>
            <person name="Paez-Espino D."/>
            <person name="Jungbluth S."/>
            <person name="Walsh D.A."/>
            <person name="Denef V.J."/>
            <person name="McMahon K.D."/>
            <person name="Konstantinidis K.T."/>
            <person name="Eloe-Fadrosh E.A."/>
            <person name="Kyrpides N.C."/>
            <person name="Woyke T."/>
        </authorList>
    </citation>
    <scope>NUCLEOTIDE SEQUENCE</scope>
    <source>
        <strain evidence="2">GVMAG-M-3300023179-107</strain>
    </source>
</reference>
<proteinExistence type="predicted"/>
<dbReference type="GO" id="GO:0005783">
    <property type="term" value="C:endoplasmic reticulum"/>
    <property type="evidence" value="ECO:0007669"/>
    <property type="project" value="TreeGrafter"/>
</dbReference>
<dbReference type="PROSITE" id="PS51352">
    <property type="entry name" value="THIOREDOXIN_2"/>
    <property type="match status" value="1"/>
</dbReference>
<protein>
    <recommendedName>
        <fullName evidence="1">Thioredoxin domain-containing protein</fullName>
    </recommendedName>
</protein>
<dbReference type="PANTHER" id="PTHR45672">
    <property type="entry name" value="PROTEIN DISULFIDE-ISOMERASE C17H9.14C-RELATED"/>
    <property type="match status" value="1"/>
</dbReference>
<organism evidence="2">
    <name type="scientific">viral metagenome</name>
    <dbReference type="NCBI Taxonomy" id="1070528"/>
    <lineage>
        <taxon>unclassified sequences</taxon>
        <taxon>metagenomes</taxon>
        <taxon>organismal metagenomes</taxon>
    </lineage>
</organism>
<feature type="domain" description="Thioredoxin" evidence="1">
    <location>
        <begin position="1"/>
        <end position="117"/>
    </location>
</feature>
<dbReference type="InterPro" id="IPR036249">
    <property type="entry name" value="Thioredoxin-like_sf"/>
</dbReference>
<dbReference type="GO" id="GO:0006457">
    <property type="term" value="P:protein folding"/>
    <property type="evidence" value="ECO:0007669"/>
    <property type="project" value="TreeGrafter"/>
</dbReference>